<organism evidence="1 2">
    <name type="scientific">Candidatus Woesebacteria bacterium GW2011_GWB1_38_8</name>
    <dbReference type="NCBI Taxonomy" id="1618570"/>
    <lineage>
        <taxon>Bacteria</taxon>
        <taxon>Candidatus Woeseibacteriota</taxon>
    </lineage>
</organism>
<proteinExistence type="predicted"/>
<comment type="caution">
    <text evidence="1">The sequence shown here is derived from an EMBL/GenBank/DDBJ whole genome shotgun (WGS) entry which is preliminary data.</text>
</comment>
<reference evidence="1 2" key="1">
    <citation type="journal article" date="2015" name="Nature">
        <title>rRNA introns, odd ribosomes, and small enigmatic genomes across a large radiation of phyla.</title>
        <authorList>
            <person name="Brown C.T."/>
            <person name="Hug L.A."/>
            <person name="Thomas B.C."/>
            <person name="Sharon I."/>
            <person name="Castelle C.J."/>
            <person name="Singh A."/>
            <person name="Wilkins M.J."/>
            <person name="Williams K.H."/>
            <person name="Banfield J.F."/>
        </authorList>
    </citation>
    <scope>NUCLEOTIDE SEQUENCE [LARGE SCALE GENOMIC DNA]</scope>
</reference>
<evidence type="ECO:0000313" key="2">
    <source>
        <dbReference type="Proteomes" id="UP000034081"/>
    </source>
</evidence>
<dbReference type="Proteomes" id="UP000034081">
    <property type="component" value="Unassembled WGS sequence"/>
</dbReference>
<evidence type="ECO:0000313" key="1">
    <source>
        <dbReference type="EMBL" id="KKQ83858.1"/>
    </source>
</evidence>
<dbReference type="AlphaFoldDB" id="A0A0G0KVZ9"/>
<dbReference type="EMBL" id="LBVL01000029">
    <property type="protein sequence ID" value="KKQ83858.1"/>
    <property type="molecule type" value="Genomic_DNA"/>
</dbReference>
<protein>
    <submittedName>
        <fullName evidence="1">Uncharacterized protein</fullName>
    </submittedName>
</protein>
<sequence length="88" mass="9654">MNGVSREDVRNLAGEVAGKWADTRPRTDTLASFLKEGLAERGYGLQQGIHVVERVMATGQSPQTVVIHTGYSCGRMFQDEIFAHPGSY</sequence>
<accession>A0A0G0KVZ9</accession>
<gene>
    <name evidence="1" type="ORF">UT08_C0029G0006</name>
</gene>
<name>A0A0G0KVZ9_9BACT</name>